<comment type="caution">
    <text evidence="3">The sequence shown here is derived from an EMBL/GenBank/DDBJ whole genome shotgun (WGS) entry which is preliminary data.</text>
</comment>
<keyword evidence="1" id="KW-0238">DNA-binding</keyword>
<feature type="domain" description="HTH cro/C1-type" evidence="2">
    <location>
        <begin position="48"/>
        <end position="102"/>
    </location>
</feature>
<dbReference type="InterPro" id="IPR010982">
    <property type="entry name" value="Lambda_DNA-bd_dom_sf"/>
</dbReference>
<dbReference type="Pfam" id="PF01381">
    <property type="entry name" value="HTH_3"/>
    <property type="match status" value="1"/>
</dbReference>
<keyword evidence="4" id="KW-1185">Reference proteome</keyword>
<organism evidence="3 4">
    <name type="scientific">Pseudooceanicola antarcticus</name>
    <dbReference type="NCBI Taxonomy" id="1247613"/>
    <lineage>
        <taxon>Bacteria</taxon>
        <taxon>Pseudomonadati</taxon>
        <taxon>Pseudomonadota</taxon>
        <taxon>Alphaproteobacteria</taxon>
        <taxon>Rhodobacterales</taxon>
        <taxon>Paracoccaceae</taxon>
        <taxon>Pseudooceanicola</taxon>
    </lineage>
</organism>
<reference evidence="3 4" key="1">
    <citation type="journal article" date="2018" name="Int. J. Syst. Evol. Microbiol.">
        <title>Pseudooceanicola lipolyticus sp. nov., a marine alphaproteobacterium, reclassification of Oceanicola flagellatus as Pseudooceanicola flagellatus comb. nov. and emended description of the genus Pseudooceanicola.</title>
        <authorList>
            <person name="Huang M.-M."/>
            <person name="Guo L.-L."/>
            <person name="Wu Y.-H."/>
            <person name="Lai Q.-L."/>
            <person name="Shao Z.-Z."/>
            <person name="Wang C.-S."/>
            <person name="Wu M."/>
            <person name="Xu X.-W."/>
        </authorList>
    </citation>
    <scope>NUCLEOTIDE SEQUENCE [LARGE SCALE GENOMIC DNA]</scope>
    <source>
        <strain evidence="3 4">Ar-45</strain>
    </source>
</reference>
<evidence type="ECO:0000256" key="1">
    <source>
        <dbReference type="ARBA" id="ARBA00023125"/>
    </source>
</evidence>
<dbReference type="PROSITE" id="PS50943">
    <property type="entry name" value="HTH_CROC1"/>
    <property type="match status" value="1"/>
</dbReference>
<dbReference type="PANTHER" id="PTHR46558">
    <property type="entry name" value="TRACRIPTIONAL REGULATORY PROTEIN-RELATED-RELATED"/>
    <property type="match status" value="1"/>
</dbReference>
<dbReference type="EMBL" id="PGTD01000018">
    <property type="protein sequence ID" value="PJE26830.1"/>
    <property type="molecule type" value="Genomic_DNA"/>
</dbReference>
<sequence>MDDSPIRQERKLLQWKNFPYPASCADSHSPPGASAMKTIDPIAVGERLARLRDYHGINQGDFADSVNIDRSSYSKIERGTKALKADMAFAIAERWGVSMDFLYRGRLDDLPHKMAESFISNRTN</sequence>
<protein>
    <submittedName>
        <fullName evidence="3">XRE family transcriptional regulator</fullName>
    </submittedName>
</protein>
<gene>
    <name evidence="3" type="ORF">CVM39_15955</name>
</gene>
<dbReference type="InterPro" id="IPR001387">
    <property type="entry name" value="Cro/C1-type_HTH"/>
</dbReference>
<accession>A0ABX4MJQ5</accession>
<proteinExistence type="predicted"/>
<evidence type="ECO:0000313" key="4">
    <source>
        <dbReference type="Proteomes" id="UP000231702"/>
    </source>
</evidence>
<dbReference type="SUPFAM" id="SSF47413">
    <property type="entry name" value="lambda repressor-like DNA-binding domains"/>
    <property type="match status" value="1"/>
</dbReference>
<name>A0ABX4MJQ5_9RHOB</name>
<dbReference type="Gene3D" id="1.10.260.40">
    <property type="entry name" value="lambda repressor-like DNA-binding domains"/>
    <property type="match status" value="1"/>
</dbReference>
<dbReference type="Proteomes" id="UP000231702">
    <property type="component" value="Unassembled WGS sequence"/>
</dbReference>
<dbReference type="SMART" id="SM00530">
    <property type="entry name" value="HTH_XRE"/>
    <property type="match status" value="1"/>
</dbReference>
<dbReference type="CDD" id="cd00093">
    <property type="entry name" value="HTH_XRE"/>
    <property type="match status" value="1"/>
</dbReference>
<dbReference type="PANTHER" id="PTHR46558:SF4">
    <property type="entry name" value="DNA-BIDING PHAGE PROTEIN"/>
    <property type="match status" value="1"/>
</dbReference>
<evidence type="ECO:0000259" key="2">
    <source>
        <dbReference type="PROSITE" id="PS50943"/>
    </source>
</evidence>
<evidence type="ECO:0000313" key="3">
    <source>
        <dbReference type="EMBL" id="PJE26830.1"/>
    </source>
</evidence>